<proteinExistence type="predicted"/>
<evidence type="ECO:0000313" key="2">
    <source>
        <dbReference type="Proteomes" id="UP000182241"/>
    </source>
</evidence>
<gene>
    <name evidence="1" type="ORF">SAMN04489793_3336</name>
</gene>
<dbReference type="AlphaFoldDB" id="A0A1H4VU89"/>
<dbReference type="GO" id="GO:0016740">
    <property type="term" value="F:transferase activity"/>
    <property type="evidence" value="ECO:0007669"/>
    <property type="project" value="UniProtKB-KW"/>
</dbReference>
<keyword evidence="1" id="KW-0808">Transferase</keyword>
<protein>
    <submittedName>
        <fullName evidence="1">Nucleotidyl transferase AbiEii toxin, Type IV TA system</fullName>
    </submittedName>
</protein>
<organism evidence="1 2">
    <name type="scientific">Tsukamurella tyrosinosolvens</name>
    <dbReference type="NCBI Taxonomy" id="57704"/>
    <lineage>
        <taxon>Bacteria</taxon>
        <taxon>Bacillati</taxon>
        <taxon>Actinomycetota</taxon>
        <taxon>Actinomycetes</taxon>
        <taxon>Mycobacteriales</taxon>
        <taxon>Tsukamurellaceae</taxon>
        <taxon>Tsukamurella</taxon>
    </lineage>
</organism>
<dbReference type="Proteomes" id="UP000182241">
    <property type="component" value="Unassembled WGS sequence"/>
</dbReference>
<reference evidence="2" key="1">
    <citation type="submission" date="2016-10" db="EMBL/GenBank/DDBJ databases">
        <authorList>
            <person name="Varghese N."/>
            <person name="Submissions S."/>
        </authorList>
    </citation>
    <scope>NUCLEOTIDE SEQUENCE [LARGE SCALE GENOMIC DNA]</scope>
    <source>
        <strain evidence="2">DSM 44234</strain>
    </source>
</reference>
<dbReference type="EMBL" id="FNSA01000003">
    <property type="protein sequence ID" value="SEC84430.1"/>
    <property type="molecule type" value="Genomic_DNA"/>
</dbReference>
<accession>A0A1H4VU89</accession>
<name>A0A1H4VU89_TSUTY</name>
<evidence type="ECO:0000313" key="1">
    <source>
        <dbReference type="EMBL" id="SEC84430.1"/>
    </source>
</evidence>
<sequence length="240" mass="26010">MSDTWNIDVPDADRPWPLLAELSRELDPADWMLVGGLMVHLHAARAGIAVPRPTSDVDVVVAIGTGGASFNAVRDRIESLGFAFEPPVGDGGAHKFLRGTDRIDLMVADRIDGRRVPRVQGRLVFQVPAGTSALNKAVDCRVQIAGQEPIALRVPNALGALALKGAAYRGDSRESERHLEDAALIACTIDDPRTLAAQLAGSDRARVRSLRDALDERHPAWRPYSELRERGLRALHLLSG</sequence>
<dbReference type="RefSeq" id="WP_139286224.1">
    <property type="nucleotide sequence ID" value="NZ_FNSA01000003.1"/>
</dbReference>
<keyword evidence="2" id="KW-1185">Reference proteome</keyword>
<dbReference type="STRING" id="57704.SAMN04489793_3336"/>
<dbReference type="OrthoDB" id="5175769at2"/>